<gene>
    <name evidence="2" type="ORF">BU24DRAFT_472151</name>
</gene>
<feature type="compositionally biased region" description="Low complexity" evidence="1">
    <location>
        <begin position="1"/>
        <end position="30"/>
    </location>
</feature>
<evidence type="ECO:0000256" key="1">
    <source>
        <dbReference type="SAM" id="MobiDB-lite"/>
    </source>
</evidence>
<protein>
    <submittedName>
        <fullName evidence="2">Uncharacterized protein</fullName>
    </submittedName>
</protein>
<accession>A0A6A5XDF5</accession>
<dbReference type="RefSeq" id="XP_033379367.1">
    <property type="nucleotide sequence ID" value="XM_033532725.1"/>
</dbReference>
<name>A0A6A5XDF5_9PLEO</name>
<reference evidence="2" key="1">
    <citation type="journal article" date="2020" name="Stud. Mycol.">
        <title>101 Dothideomycetes genomes: a test case for predicting lifestyles and emergence of pathogens.</title>
        <authorList>
            <person name="Haridas S."/>
            <person name="Albert R."/>
            <person name="Binder M."/>
            <person name="Bloem J."/>
            <person name="Labutti K."/>
            <person name="Salamov A."/>
            <person name="Andreopoulos B."/>
            <person name="Baker S."/>
            <person name="Barry K."/>
            <person name="Bills G."/>
            <person name="Bluhm B."/>
            <person name="Cannon C."/>
            <person name="Castanera R."/>
            <person name="Culley D."/>
            <person name="Daum C."/>
            <person name="Ezra D."/>
            <person name="Gonzalez J."/>
            <person name="Henrissat B."/>
            <person name="Kuo A."/>
            <person name="Liang C."/>
            <person name="Lipzen A."/>
            <person name="Lutzoni F."/>
            <person name="Magnuson J."/>
            <person name="Mondo S."/>
            <person name="Nolan M."/>
            <person name="Ohm R."/>
            <person name="Pangilinan J."/>
            <person name="Park H.-J."/>
            <person name="Ramirez L."/>
            <person name="Alfaro M."/>
            <person name="Sun H."/>
            <person name="Tritt A."/>
            <person name="Yoshinaga Y."/>
            <person name="Zwiers L.-H."/>
            <person name="Turgeon B."/>
            <person name="Goodwin S."/>
            <person name="Spatafora J."/>
            <person name="Crous P."/>
            <person name="Grigoriev I."/>
        </authorList>
    </citation>
    <scope>NUCLEOTIDE SEQUENCE</scope>
    <source>
        <strain evidence="2">CBS 175.79</strain>
    </source>
</reference>
<evidence type="ECO:0000313" key="2">
    <source>
        <dbReference type="EMBL" id="KAF2011028.1"/>
    </source>
</evidence>
<keyword evidence="3" id="KW-1185">Reference proteome</keyword>
<sequence>MTPSTPTPTTNKTKTQTKTTTTTQTIPSNPRLSSHHAPLTSLFSDINAWATQWANPTFTPSPTLTTTLRAFLPNGSLTRCSSAILHHRPTTTLLLSAIVAKILTRHCLCESFLFHSGHDAGRVLDGWFAAQATLEDKTRFLEAQAEEFELVAGKDGFATWRREACEVLARETARKVRPLMRVWPDTLAFEPGTRQFCITLEEIFMKGFEIGFGMKAGRDERYDVRWVRDSVTFVPEEMVDVVPGAYKDAPLREPESFRVRWCVAPVVIRGSIVEEELEGGSRQRVWKEDVLCKAKVFLFK</sequence>
<feature type="region of interest" description="Disordered" evidence="1">
    <location>
        <begin position="1"/>
        <end position="34"/>
    </location>
</feature>
<dbReference type="GeneID" id="54290122"/>
<dbReference type="EMBL" id="ML978075">
    <property type="protein sequence ID" value="KAF2011028.1"/>
    <property type="molecule type" value="Genomic_DNA"/>
</dbReference>
<organism evidence="2 3">
    <name type="scientific">Aaosphaeria arxii CBS 175.79</name>
    <dbReference type="NCBI Taxonomy" id="1450172"/>
    <lineage>
        <taxon>Eukaryota</taxon>
        <taxon>Fungi</taxon>
        <taxon>Dikarya</taxon>
        <taxon>Ascomycota</taxon>
        <taxon>Pezizomycotina</taxon>
        <taxon>Dothideomycetes</taxon>
        <taxon>Pleosporomycetidae</taxon>
        <taxon>Pleosporales</taxon>
        <taxon>Pleosporales incertae sedis</taxon>
        <taxon>Aaosphaeria</taxon>
    </lineage>
</organism>
<dbReference type="AlphaFoldDB" id="A0A6A5XDF5"/>
<dbReference type="Proteomes" id="UP000799778">
    <property type="component" value="Unassembled WGS sequence"/>
</dbReference>
<evidence type="ECO:0000313" key="3">
    <source>
        <dbReference type="Proteomes" id="UP000799778"/>
    </source>
</evidence>
<proteinExistence type="predicted"/>